<dbReference type="EMBL" id="JAIEZQ010000002">
    <property type="protein sequence ID" value="MBY9075604.1"/>
    <property type="molecule type" value="Genomic_DNA"/>
</dbReference>
<reference evidence="3 4" key="1">
    <citation type="submission" date="2021-08" db="EMBL/GenBank/DDBJ databases">
        <title>Nocardioides bacterium WL0053 sp. nov., isolated from the sediment.</title>
        <authorList>
            <person name="Wang L."/>
            <person name="Zhang D."/>
            <person name="Zhang A."/>
        </authorList>
    </citation>
    <scope>NUCLEOTIDE SEQUENCE [LARGE SCALE GENOMIC DNA]</scope>
    <source>
        <strain evidence="3 4">WL0053</strain>
    </source>
</reference>
<feature type="transmembrane region" description="Helical" evidence="2">
    <location>
        <begin position="57"/>
        <end position="81"/>
    </location>
</feature>
<feature type="transmembrane region" description="Helical" evidence="2">
    <location>
        <begin position="87"/>
        <end position="106"/>
    </location>
</feature>
<organism evidence="3 4">
    <name type="scientific">Nocardioides jiangsuensis</name>
    <dbReference type="NCBI Taxonomy" id="2866161"/>
    <lineage>
        <taxon>Bacteria</taxon>
        <taxon>Bacillati</taxon>
        <taxon>Actinomycetota</taxon>
        <taxon>Actinomycetes</taxon>
        <taxon>Propionibacteriales</taxon>
        <taxon>Nocardioidaceae</taxon>
        <taxon>Nocardioides</taxon>
    </lineage>
</organism>
<evidence type="ECO:0000256" key="2">
    <source>
        <dbReference type="SAM" id="Phobius"/>
    </source>
</evidence>
<feature type="transmembrane region" description="Helical" evidence="2">
    <location>
        <begin position="113"/>
        <end position="133"/>
    </location>
</feature>
<evidence type="ECO:0000313" key="3">
    <source>
        <dbReference type="EMBL" id="MBY9075604.1"/>
    </source>
</evidence>
<evidence type="ECO:0000256" key="1">
    <source>
        <dbReference type="SAM" id="MobiDB-lite"/>
    </source>
</evidence>
<dbReference type="RefSeq" id="WP_221025333.1">
    <property type="nucleotide sequence ID" value="NZ_JAIEZQ010000002.1"/>
</dbReference>
<keyword evidence="2" id="KW-1133">Transmembrane helix</keyword>
<name>A0ABS7RKM3_9ACTN</name>
<evidence type="ECO:0000313" key="4">
    <source>
        <dbReference type="Proteomes" id="UP000754710"/>
    </source>
</evidence>
<keyword evidence="4" id="KW-1185">Reference proteome</keyword>
<comment type="caution">
    <text evidence="3">The sequence shown here is derived from an EMBL/GenBank/DDBJ whole genome shotgun (WGS) entry which is preliminary data.</text>
</comment>
<evidence type="ECO:0008006" key="5">
    <source>
        <dbReference type="Google" id="ProtNLM"/>
    </source>
</evidence>
<proteinExistence type="predicted"/>
<feature type="region of interest" description="Disordered" evidence="1">
    <location>
        <begin position="1"/>
        <end position="21"/>
    </location>
</feature>
<keyword evidence="2" id="KW-0472">Membrane</keyword>
<feature type="transmembrane region" description="Helical" evidence="2">
    <location>
        <begin position="27"/>
        <end position="50"/>
    </location>
</feature>
<keyword evidence="2" id="KW-0812">Transmembrane</keyword>
<gene>
    <name evidence="3" type="ORF">K1X13_12295</name>
</gene>
<accession>A0ABS7RKM3</accession>
<dbReference type="Proteomes" id="UP000754710">
    <property type="component" value="Unassembled WGS sequence"/>
</dbReference>
<sequence>MTPTPDDQPPSAGGPAPRRTQGAPAPLLVAASLVAVEALLLVVQGIAEIVAVSGERVVMGVTTSLFFVAYGAGLALCAWAVTRLRSWARAPIVVAQLIQVMVAWSFRGGGTTLVAVGLGLLAVVVLAGIFHPASLDALADES</sequence>
<protein>
    <recommendedName>
        <fullName evidence="5">Integral membrane protein</fullName>
    </recommendedName>
</protein>